<dbReference type="AlphaFoldDB" id="D1QSL8"/>
<sequence length="300" mass="34529">MNMPTNNYNQRKLNATENNLLNVNFGQKLWFIVAAVIAVCAACLIFFKFVNPSYDEEAALKMKPIFFGNTRVDDEPVNSITLIAPTTTAVYFNILPQKKQFQFDDLLSNDNTPLDVNMYMIIQVRKGQTPSLLRNYGEEWFENFIEPYFRNKVREYVSSCSPFDLMSNREVLSAFDNKIKQSMRQYVASLSRKANFPIDIQQVITDRVMPNKEQLEEMNKTAASIQAKQTQEKRAEMELARAKAERNKAVADKAYMTELNLSPAQFIQLRAWDVIEKKHGANIDVLVGGGETPVWNIRRK</sequence>
<accession>D1QSL8</accession>
<dbReference type="EMBL" id="ACUZ02000034">
    <property type="protein sequence ID" value="EFB31700.1"/>
    <property type="molecule type" value="Genomic_DNA"/>
</dbReference>
<dbReference type="SUPFAM" id="SSF117892">
    <property type="entry name" value="Band 7/SPFH domain"/>
    <property type="match status" value="1"/>
</dbReference>
<feature type="domain" description="Band 7" evidence="4">
    <location>
        <begin position="85"/>
        <end position="238"/>
    </location>
</feature>
<reference evidence="5 6" key="1">
    <citation type="submission" date="2009-11" db="EMBL/GenBank/DDBJ databases">
        <authorList>
            <person name="Weinstock G."/>
            <person name="Sodergren E."/>
            <person name="Clifton S."/>
            <person name="Fulton L."/>
            <person name="Fulton B."/>
            <person name="Courtney L."/>
            <person name="Fronick C."/>
            <person name="Harrison M."/>
            <person name="Strong C."/>
            <person name="Farmer C."/>
            <person name="Delahaunty K."/>
            <person name="Markovic C."/>
            <person name="Hall O."/>
            <person name="Minx P."/>
            <person name="Tomlinson C."/>
            <person name="Mitreva M."/>
            <person name="Nelson J."/>
            <person name="Hou S."/>
            <person name="Wollam A."/>
            <person name="Pepin K.H."/>
            <person name="Johnson M."/>
            <person name="Bhonagiri V."/>
            <person name="Nash W.E."/>
            <person name="Warren W."/>
            <person name="Chinwalla A."/>
            <person name="Mardis E.R."/>
            <person name="Wilson R.K."/>
        </authorList>
    </citation>
    <scope>NUCLEOTIDE SEQUENCE [LARGE SCALE GENOMIC DNA]</scope>
    <source>
        <strain evidence="5 6">F0302</strain>
    </source>
</reference>
<evidence type="ECO:0000313" key="5">
    <source>
        <dbReference type="EMBL" id="EFB31700.1"/>
    </source>
</evidence>
<protein>
    <submittedName>
        <fullName evidence="5">SPFH/Band 7/PHB domain protein</fullName>
    </submittedName>
</protein>
<keyword evidence="3" id="KW-0472">Membrane</keyword>
<dbReference type="RefSeq" id="WP_004373712.1">
    <property type="nucleotide sequence ID" value="NZ_GG703886.1"/>
</dbReference>
<evidence type="ECO:0000313" key="6">
    <source>
        <dbReference type="Proteomes" id="UP000004079"/>
    </source>
</evidence>
<dbReference type="InterPro" id="IPR001107">
    <property type="entry name" value="Band_7"/>
</dbReference>
<dbReference type="GO" id="GO:0016020">
    <property type="term" value="C:membrane"/>
    <property type="evidence" value="ECO:0007669"/>
    <property type="project" value="UniProtKB-SubCell"/>
</dbReference>
<dbReference type="InterPro" id="IPR036013">
    <property type="entry name" value="Band_7/SPFH_dom_sf"/>
</dbReference>
<dbReference type="Proteomes" id="UP000004079">
    <property type="component" value="Unassembled WGS sequence"/>
</dbReference>
<keyword evidence="2" id="KW-0175">Coiled coil</keyword>
<comment type="subcellular location">
    <subcellularLocation>
        <location evidence="1">Membrane</location>
        <topology evidence="1">Single-pass membrane protein</topology>
    </subcellularLocation>
</comment>
<dbReference type="HOGENOM" id="CLU_1004203_0_0_10"/>
<name>D1QSL8_9BACT</name>
<feature type="transmembrane region" description="Helical" evidence="3">
    <location>
        <begin position="29"/>
        <end position="47"/>
    </location>
</feature>
<dbReference type="GeneID" id="85013293"/>
<feature type="coiled-coil region" evidence="2">
    <location>
        <begin position="225"/>
        <end position="252"/>
    </location>
</feature>
<gene>
    <name evidence="5" type="ORF">HMPREF0971_01978</name>
</gene>
<proteinExistence type="predicted"/>
<evidence type="ECO:0000256" key="3">
    <source>
        <dbReference type="SAM" id="Phobius"/>
    </source>
</evidence>
<organism evidence="5 6">
    <name type="scientific">Segatella oris F0302</name>
    <dbReference type="NCBI Taxonomy" id="649760"/>
    <lineage>
        <taxon>Bacteria</taxon>
        <taxon>Pseudomonadati</taxon>
        <taxon>Bacteroidota</taxon>
        <taxon>Bacteroidia</taxon>
        <taxon>Bacteroidales</taxon>
        <taxon>Prevotellaceae</taxon>
        <taxon>Segatella</taxon>
    </lineage>
</organism>
<dbReference type="Pfam" id="PF01145">
    <property type="entry name" value="Band_7"/>
    <property type="match status" value="1"/>
</dbReference>
<dbReference type="STRING" id="649760.HMPREF0971_01978"/>
<evidence type="ECO:0000256" key="2">
    <source>
        <dbReference type="SAM" id="Coils"/>
    </source>
</evidence>
<comment type="caution">
    <text evidence="5">The sequence shown here is derived from an EMBL/GenBank/DDBJ whole genome shotgun (WGS) entry which is preliminary data.</text>
</comment>
<evidence type="ECO:0000256" key="1">
    <source>
        <dbReference type="ARBA" id="ARBA00004167"/>
    </source>
</evidence>
<keyword evidence="3" id="KW-1133">Transmembrane helix</keyword>
<evidence type="ECO:0000259" key="4">
    <source>
        <dbReference type="Pfam" id="PF01145"/>
    </source>
</evidence>
<keyword evidence="3" id="KW-0812">Transmembrane</keyword>